<accession>A0A4P9C721</accession>
<comment type="similarity">
    <text evidence="4">In the C-terminal section; belongs to the PEP-utilizing enzyme family.</text>
</comment>
<comment type="pathway">
    <text evidence="3 18">Carbohydrate degradation; glycolysis; pyruvate from D-glyceraldehyde 3-phosphate: step 5/5.</text>
</comment>
<evidence type="ECO:0000259" key="20">
    <source>
        <dbReference type="Pfam" id="PF00391"/>
    </source>
</evidence>
<dbReference type="SUPFAM" id="SSF52009">
    <property type="entry name" value="Phosphohistidine domain"/>
    <property type="match status" value="1"/>
</dbReference>
<dbReference type="GO" id="GO:0004743">
    <property type="term" value="F:pyruvate kinase activity"/>
    <property type="evidence" value="ECO:0007669"/>
    <property type="project" value="UniProtKB-UniRule"/>
</dbReference>
<keyword evidence="13 18" id="KW-0460">Magnesium</keyword>
<organism evidence="22 23">
    <name type="scientific">Eubacterium maltosivorans</name>
    <dbReference type="NCBI Taxonomy" id="2041044"/>
    <lineage>
        <taxon>Bacteria</taxon>
        <taxon>Bacillati</taxon>
        <taxon>Bacillota</taxon>
        <taxon>Clostridia</taxon>
        <taxon>Eubacteriales</taxon>
        <taxon>Eubacteriaceae</taxon>
        <taxon>Eubacterium</taxon>
    </lineage>
</organism>
<dbReference type="InterPro" id="IPR015795">
    <property type="entry name" value="Pyrv_Knase_C"/>
</dbReference>
<dbReference type="Proteomes" id="UP000218387">
    <property type="component" value="Chromosome"/>
</dbReference>
<keyword evidence="15 18" id="KW-0324">Glycolysis</keyword>
<evidence type="ECO:0000256" key="8">
    <source>
        <dbReference type="ARBA" id="ARBA00022679"/>
    </source>
</evidence>
<evidence type="ECO:0000256" key="10">
    <source>
        <dbReference type="ARBA" id="ARBA00022741"/>
    </source>
</evidence>
<dbReference type="GO" id="GO:0000287">
    <property type="term" value="F:magnesium ion binding"/>
    <property type="evidence" value="ECO:0007669"/>
    <property type="project" value="UniProtKB-UniRule"/>
</dbReference>
<gene>
    <name evidence="22" type="primary">pyk</name>
    <name evidence="22" type="ORF">CPZ25_007780</name>
</gene>
<evidence type="ECO:0000256" key="2">
    <source>
        <dbReference type="ARBA" id="ARBA00001958"/>
    </source>
</evidence>
<dbReference type="SUPFAM" id="SSF51621">
    <property type="entry name" value="Phosphoenolpyruvate/pyruvate domain"/>
    <property type="match status" value="1"/>
</dbReference>
<dbReference type="FunFam" id="2.40.33.10:FF:000001">
    <property type="entry name" value="Pyruvate kinase"/>
    <property type="match status" value="1"/>
</dbReference>
<evidence type="ECO:0000313" key="23">
    <source>
        <dbReference type="Proteomes" id="UP000218387"/>
    </source>
</evidence>
<evidence type="ECO:0000313" key="22">
    <source>
        <dbReference type="EMBL" id="QCT71230.1"/>
    </source>
</evidence>
<comment type="similarity">
    <text evidence="5 18">Belongs to the pyruvate kinase family.</text>
</comment>
<evidence type="ECO:0000256" key="6">
    <source>
        <dbReference type="ARBA" id="ARBA00012142"/>
    </source>
</evidence>
<dbReference type="Gene3D" id="3.50.30.10">
    <property type="entry name" value="Phosphohistidine domain"/>
    <property type="match status" value="1"/>
</dbReference>
<dbReference type="InterPro" id="IPR040442">
    <property type="entry name" value="Pyrv_kinase-like_dom_sf"/>
</dbReference>
<evidence type="ECO:0000256" key="7">
    <source>
        <dbReference type="ARBA" id="ARBA00018587"/>
    </source>
</evidence>
<evidence type="ECO:0000256" key="18">
    <source>
        <dbReference type="RuleBase" id="RU000504"/>
    </source>
</evidence>
<evidence type="ECO:0000256" key="1">
    <source>
        <dbReference type="ARBA" id="ARBA00001946"/>
    </source>
</evidence>
<keyword evidence="23" id="KW-1185">Reference proteome</keyword>
<keyword evidence="11 18" id="KW-0418">Kinase</keyword>
<keyword evidence="12" id="KW-0067">ATP-binding</keyword>
<dbReference type="FunFam" id="3.20.20.60:FF:000001">
    <property type="entry name" value="Pyruvate kinase"/>
    <property type="match status" value="1"/>
</dbReference>
<sequence length="580" mass="62181">MKKTKMVCTLGPASDSKEILTKMIQGGLNVARLNFSHGSHEEHAGRIQRIKEVRKELNIPVALMLDTKGPEIRTGDLKEGKVTLETGKKIVLTSEQIEGDADRVSVSYEGLPDDLSVGNKILIDDGLIELNVDRIDGTEIYCSIDNGGVLGSKKSVNIPNVEINLPGLTPKDESDLIFGIKQKVDFVAASFVRKPQDVIAIRKVLENNGGGNIQIISKIENREGVEKIDRILAVSDGIMVARGDLGVEIPAEEVPLVQKSIIKKCNLLGKPVITATQMLDSMIRNPRPTRAEVGDVANAVFDGTDAVMLSGETAAGAYPVQAVETMANIVEKTERSEEYINRQKPEHGELTITNAVSEAAVQIAANLDATAIIAATSSGHTPRMLSKYRPECTILAVSDKVSTVRRLTLSWGVYCMYMTELRDTDSMVHDSVQAAVELGVVKIGDLAVVAAGVPLGVQGNTNMIKVHTVGNAIMSGTGIGDKPVTGYAKLINEDNASEFKEGDILVVKSLSPDISWILDKAAAIITEEGGLSSEGAIAGLHYNIPVIVGVEKALEIIGHGKLISVDPKRGMVYQGKVRMV</sequence>
<evidence type="ECO:0000256" key="14">
    <source>
        <dbReference type="ARBA" id="ARBA00022958"/>
    </source>
</evidence>
<dbReference type="PROSITE" id="PS00110">
    <property type="entry name" value="PYRUVATE_KINASE"/>
    <property type="match status" value="1"/>
</dbReference>
<dbReference type="InterPro" id="IPR036637">
    <property type="entry name" value="Phosphohistidine_dom_sf"/>
</dbReference>
<dbReference type="EC" id="2.7.1.40" evidence="6 17"/>
<evidence type="ECO:0000256" key="16">
    <source>
        <dbReference type="ARBA" id="ARBA00023317"/>
    </source>
</evidence>
<evidence type="ECO:0000256" key="12">
    <source>
        <dbReference type="ARBA" id="ARBA00022840"/>
    </source>
</evidence>
<name>A0A4P9C721_EUBML</name>
<evidence type="ECO:0000256" key="17">
    <source>
        <dbReference type="NCBIfam" id="TIGR01064"/>
    </source>
</evidence>
<keyword evidence="9" id="KW-0479">Metal-binding</keyword>
<dbReference type="InterPro" id="IPR015813">
    <property type="entry name" value="Pyrv/PenolPyrv_kinase-like_dom"/>
</dbReference>
<dbReference type="UniPathway" id="UPA00109">
    <property type="reaction ID" value="UER00188"/>
</dbReference>
<dbReference type="EMBL" id="CP029487">
    <property type="protein sequence ID" value="QCT71230.1"/>
    <property type="molecule type" value="Genomic_DNA"/>
</dbReference>
<evidence type="ECO:0000256" key="15">
    <source>
        <dbReference type="ARBA" id="ARBA00023152"/>
    </source>
</evidence>
<dbReference type="AlphaFoldDB" id="A0A4P9C721"/>
<dbReference type="GO" id="GO:0006950">
    <property type="term" value="P:response to stress"/>
    <property type="evidence" value="ECO:0007669"/>
    <property type="project" value="UniProtKB-ARBA"/>
</dbReference>
<dbReference type="InterPro" id="IPR008279">
    <property type="entry name" value="PEP-util_enz_mobile_dom"/>
</dbReference>
<dbReference type="GO" id="GO:0016301">
    <property type="term" value="F:kinase activity"/>
    <property type="evidence" value="ECO:0007669"/>
    <property type="project" value="UniProtKB-KW"/>
</dbReference>
<dbReference type="InterPro" id="IPR018209">
    <property type="entry name" value="Pyrv_Knase_AS"/>
</dbReference>
<comment type="cofactor">
    <cofactor evidence="1">
        <name>Mg(2+)</name>
        <dbReference type="ChEBI" id="CHEBI:18420"/>
    </cofactor>
</comment>
<reference evidence="22 23" key="1">
    <citation type="submission" date="2018-05" db="EMBL/GenBank/DDBJ databases">
        <title>Genome comparison of Eubacterium sp.</title>
        <authorList>
            <person name="Feng Y."/>
            <person name="Sanchez-Andrea I."/>
            <person name="Stams A.J.M."/>
            <person name="De Vos W.M."/>
        </authorList>
    </citation>
    <scope>NUCLEOTIDE SEQUENCE [LARGE SCALE GENOMIC DNA]</scope>
    <source>
        <strain evidence="22 23">YI</strain>
    </source>
</reference>
<dbReference type="RefSeq" id="WP_058693819.1">
    <property type="nucleotide sequence ID" value="NZ_CABJDW020000003.1"/>
</dbReference>
<dbReference type="SUPFAM" id="SSF50800">
    <property type="entry name" value="PK beta-barrel domain-like"/>
    <property type="match status" value="1"/>
</dbReference>
<keyword evidence="10" id="KW-0547">Nucleotide-binding</keyword>
<evidence type="ECO:0000259" key="19">
    <source>
        <dbReference type="Pfam" id="PF00224"/>
    </source>
</evidence>
<dbReference type="Pfam" id="PF02887">
    <property type="entry name" value="PK_C"/>
    <property type="match status" value="1"/>
</dbReference>
<feature type="domain" description="Pyruvate kinase C-terminal" evidence="21">
    <location>
        <begin position="354"/>
        <end position="467"/>
    </location>
</feature>
<comment type="catalytic activity">
    <reaction evidence="18">
        <text>pyruvate + ATP = phosphoenolpyruvate + ADP + H(+)</text>
        <dbReference type="Rhea" id="RHEA:18157"/>
        <dbReference type="ChEBI" id="CHEBI:15361"/>
        <dbReference type="ChEBI" id="CHEBI:15378"/>
        <dbReference type="ChEBI" id="CHEBI:30616"/>
        <dbReference type="ChEBI" id="CHEBI:58702"/>
        <dbReference type="ChEBI" id="CHEBI:456216"/>
        <dbReference type="EC" id="2.7.1.40"/>
    </reaction>
</comment>
<comment type="cofactor">
    <cofactor evidence="2">
        <name>K(+)</name>
        <dbReference type="ChEBI" id="CHEBI:29103"/>
    </cofactor>
</comment>
<dbReference type="NCBIfam" id="NF004978">
    <property type="entry name" value="PRK06354.1"/>
    <property type="match status" value="1"/>
</dbReference>
<dbReference type="NCBIfam" id="NF004491">
    <property type="entry name" value="PRK05826.1"/>
    <property type="match status" value="1"/>
</dbReference>
<evidence type="ECO:0000256" key="5">
    <source>
        <dbReference type="ARBA" id="ARBA00008663"/>
    </source>
</evidence>
<evidence type="ECO:0000256" key="13">
    <source>
        <dbReference type="ARBA" id="ARBA00022842"/>
    </source>
</evidence>
<dbReference type="InterPro" id="IPR036918">
    <property type="entry name" value="Pyrv_Knase_C_sf"/>
</dbReference>
<dbReference type="Gene3D" id="3.40.1380.20">
    <property type="entry name" value="Pyruvate kinase, C-terminal domain"/>
    <property type="match status" value="1"/>
</dbReference>
<proteinExistence type="inferred from homology"/>
<dbReference type="Gene3D" id="3.20.20.60">
    <property type="entry name" value="Phosphoenolpyruvate-binding domains"/>
    <property type="match status" value="1"/>
</dbReference>
<keyword evidence="8 18" id="KW-0808">Transferase</keyword>
<feature type="domain" description="Pyruvate kinase barrel" evidence="19">
    <location>
        <begin position="1"/>
        <end position="323"/>
    </location>
</feature>
<keyword evidence="16 22" id="KW-0670">Pyruvate</keyword>
<feature type="domain" description="PEP-utilising enzyme mobile" evidence="20">
    <location>
        <begin position="499"/>
        <end position="570"/>
    </location>
</feature>
<protein>
    <recommendedName>
        <fullName evidence="7 17">Pyruvate kinase</fullName>
        <ecNumber evidence="6 17">2.7.1.40</ecNumber>
    </recommendedName>
</protein>
<dbReference type="InterPro" id="IPR001697">
    <property type="entry name" value="Pyr_Knase"/>
</dbReference>
<dbReference type="PRINTS" id="PR01050">
    <property type="entry name" value="PYRUVTKNASE"/>
</dbReference>
<evidence type="ECO:0000256" key="9">
    <source>
        <dbReference type="ARBA" id="ARBA00022723"/>
    </source>
</evidence>
<dbReference type="Gene3D" id="2.40.33.10">
    <property type="entry name" value="PK beta-barrel domain-like"/>
    <property type="match status" value="1"/>
</dbReference>
<evidence type="ECO:0000259" key="21">
    <source>
        <dbReference type="Pfam" id="PF02887"/>
    </source>
</evidence>
<dbReference type="GO" id="GO:0030955">
    <property type="term" value="F:potassium ion binding"/>
    <property type="evidence" value="ECO:0007669"/>
    <property type="project" value="UniProtKB-UniRule"/>
</dbReference>
<evidence type="ECO:0000256" key="4">
    <source>
        <dbReference type="ARBA" id="ARBA00006237"/>
    </source>
</evidence>
<dbReference type="Pfam" id="PF00391">
    <property type="entry name" value="PEP-utilizers"/>
    <property type="match status" value="1"/>
</dbReference>
<dbReference type="NCBIfam" id="TIGR01064">
    <property type="entry name" value="pyruv_kin"/>
    <property type="match status" value="1"/>
</dbReference>
<dbReference type="InterPro" id="IPR015806">
    <property type="entry name" value="Pyrv_Knase_insert_dom_sf"/>
</dbReference>
<evidence type="ECO:0000256" key="11">
    <source>
        <dbReference type="ARBA" id="ARBA00022777"/>
    </source>
</evidence>
<dbReference type="InterPro" id="IPR015793">
    <property type="entry name" value="Pyrv_Knase_brl"/>
</dbReference>
<evidence type="ECO:0000256" key="3">
    <source>
        <dbReference type="ARBA" id="ARBA00004997"/>
    </source>
</evidence>
<dbReference type="GO" id="GO:0005524">
    <property type="term" value="F:ATP binding"/>
    <property type="evidence" value="ECO:0007669"/>
    <property type="project" value="UniProtKB-KW"/>
</dbReference>
<dbReference type="PANTHER" id="PTHR11817">
    <property type="entry name" value="PYRUVATE KINASE"/>
    <property type="match status" value="1"/>
</dbReference>
<keyword evidence="14" id="KW-0630">Potassium</keyword>
<dbReference type="Pfam" id="PF00224">
    <property type="entry name" value="PK"/>
    <property type="match status" value="1"/>
</dbReference>
<dbReference type="SUPFAM" id="SSF52935">
    <property type="entry name" value="PK C-terminal domain-like"/>
    <property type="match status" value="1"/>
</dbReference>
<dbReference type="KEGG" id="emt:CPZ25_007780"/>
<dbReference type="InterPro" id="IPR011037">
    <property type="entry name" value="Pyrv_Knase-like_insert_dom_sf"/>
</dbReference>